<proteinExistence type="predicted"/>
<feature type="domain" description="Ice-binding protein C-terminal" evidence="2">
    <location>
        <begin position="17"/>
        <end position="38"/>
    </location>
</feature>
<name>A0A7R7FT48_9BACT</name>
<dbReference type="EMBL" id="AP023213">
    <property type="protein sequence ID" value="BCO11212.1"/>
    <property type="molecule type" value="Genomic_DNA"/>
</dbReference>
<accession>A0A7R7FT48</accession>
<organism evidence="3 4">
    <name type="scientific">Citrifermentans bremense</name>
    <dbReference type="NCBI Taxonomy" id="60035"/>
    <lineage>
        <taxon>Bacteria</taxon>
        <taxon>Pseudomonadati</taxon>
        <taxon>Thermodesulfobacteriota</taxon>
        <taxon>Desulfuromonadia</taxon>
        <taxon>Geobacterales</taxon>
        <taxon>Geobacteraceae</taxon>
        <taxon>Citrifermentans</taxon>
    </lineage>
</organism>
<dbReference type="RefSeq" id="WP_185244319.1">
    <property type="nucleotide sequence ID" value="NZ_AP023213.1"/>
</dbReference>
<gene>
    <name evidence="3" type="ORF">GEOBRER4_n0809</name>
</gene>
<dbReference type="NCBIfam" id="TIGR02595">
    <property type="entry name" value="PEP_CTERM"/>
    <property type="match status" value="1"/>
</dbReference>
<sequence length="41" mass="4381">MWGEIETSTLTVTGALVPEPSTLLLGLGLTSAVLGKRRQRK</sequence>
<dbReference type="AlphaFoldDB" id="A0A7R7FT48"/>
<keyword evidence="1" id="KW-1133">Transmembrane helix</keyword>
<protein>
    <recommendedName>
        <fullName evidence="2">Ice-binding protein C-terminal domain-containing protein</fullName>
    </recommendedName>
</protein>
<evidence type="ECO:0000259" key="2">
    <source>
        <dbReference type="Pfam" id="PF07589"/>
    </source>
</evidence>
<dbReference type="InterPro" id="IPR013424">
    <property type="entry name" value="Ice-binding_C"/>
</dbReference>
<feature type="transmembrane region" description="Helical" evidence="1">
    <location>
        <begin position="12"/>
        <end position="35"/>
    </location>
</feature>
<dbReference type="Pfam" id="PF07589">
    <property type="entry name" value="PEP-CTERM"/>
    <property type="match status" value="1"/>
</dbReference>
<reference evidence="3 4" key="1">
    <citation type="submission" date="2020-06" db="EMBL/GenBank/DDBJ databases">
        <title>Interaction of electrochemicaly active bacteria, Geobacter bremensis R4 on different carbon anode.</title>
        <authorList>
            <person name="Meng L."/>
            <person name="Yoshida N."/>
        </authorList>
    </citation>
    <scope>NUCLEOTIDE SEQUENCE [LARGE SCALE GENOMIC DNA]</scope>
    <source>
        <strain evidence="3 4">R4</strain>
    </source>
</reference>
<keyword evidence="4" id="KW-1185">Reference proteome</keyword>
<evidence type="ECO:0000313" key="3">
    <source>
        <dbReference type="EMBL" id="BCO11212.1"/>
    </source>
</evidence>
<dbReference type="Proteomes" id="UP000515472">
    <property type="component" value="Chromosome"/>
</dbReference>
<evidence type="ECO:0000313" key="4">
    <source>
        <dbReference type="Proteomes" id="UP000515472"/>
    </source>
</evidence>
<keyword evidence="1" id="KW-0812">Transmembrane</keyword>
<keyword evidence="1" id="KW-0472">Membrane</keyword>
<evidence type="ECO:0000256" key="1">
    <source>
        <dbReference type="SAM" id="Phobius"/>
    </source>
</evidence>